<proteinExistence type="predicted"/>
<keyword evidence="2" id="KW-1185">Reference proteome</keyword>
<evidence type="ECO:0000313" key="2">
    <source>
        <dbReference type="Proteomes" id="UP001165960"/>
    </source>
</evidence>
<dbReference type="Proteomes" id="UP001165960">
    <property type="component" value="Unassembled WGS sequence"/>
</dbReference>
<dbReference type="EC" id="2.5.1.75" evidence="1"/>
<organism evidence="1 2">
    <name type="scientific">Entomophthora muscae</name>
    <dbReference type="NCBI Taxonomy" id="34485"/>
    <lineage>
        <taxon>Eukaryota</taxon>
        <taxon>Fungi</taxon>
        <taxon>Fungi incertae sedis</taxon>
        <taxon>Zoopagomycota</taxon>
        <taxon>Entomophthoromycotina</taxon>
        <taxon>Entomophthoromycetes</taxon>
        <taxon>Entomophthorales</taxon>
        <taxon>Entomophthoraceae</taxon>
        <taxon>Entomophthora</taxon>
    </lineage>
</organism>
<dbReference type="EMBL" id="QTSX02000791">
    <property type="protein sequence ID" value="KAJ9084982.1"/>
    <property type="molecule type" value="Genomic_DNA"/>
</dbReference>
<keyword evidence="1" id="KW-0808">Transferase</keyword>
<accession>A0ACC2UDL2</accession>
<comment type="caution">
    <text evidence="1">The sequence shown here is derived from an EMBL/GenBank/DDBJ whole genome shotgun (WGS) entry which is preliminary data.</text>
</comment>
<name>A0ACC2UDL2_9FUNG</name>
<evidence type="ECO:0000313" key="1">
    <source>
        <dbReference type="EMBL" id="KAJ9084982.1"/>
    </source>
</evidence>
<gene>
    <name evidence="1" type="primary">COQ1_3</name>
    <name evidence="1" type="ORF">DSO57_1018573</name>
</gene>
<reference evidence="1" key="1">
    <citation type="submission" date="2022-04" db="EMBL/GenBank/DDBJ databases">
        <title>Genome of the entomopathogenic fungus Entomophthora muscae.</title>
        <authorList>
            <person name="Elya C."/>
            <person name="Lovett B.R."/>
            <person name="Lee E."/>
            <person name="Macias A.M."/>
            <person name="Hajek A.E."/>
            <person name="De Bivort B.L."/>
            <person name="Kasson M.T."/>
            <person name="De Fine Licht H.H."/>
            <person name="Stajich J.E."/>
        </authorList>
    </citation>
    <scope>NUCLEOTIDE SEQUENCE</scope>
    <source>
        <strain evidence="1">Berkeley</strain>
    </source>
</reference>
<sequence length="430" mass="47501">MFRCLSSIKRGFNIKPCSQISFRRIHDNGRNQAWAQAVEKVEELVGAKGKSAIDFKSLVGNDVEFLSDNIKRILTSGHPVINTISSYYFNAEGKHIRPLIVLLMSQATSLISHPNGQFNESRLPLTDINLPISSHFAKNGERQVDDFSFHTSPPSTEIFKPTPDSCVILPSQRRLAEITEMIHTASLFHDDVIDDSKLRRGKPSCNSEFGNKMAILGGDYLLARASVSLARLRHPDSVELMATAIANLVEGELLQLKDIQPSSIDYRKKLFENYIEKTYLKTASLIANSCKAAALLGGAPESVAQHAFDYGKNIGIAFQLTDDLLDLVVSSDDFGKPVGADLKLGISTAPVLFASEQFPELHSLIDRKFSLEGDAEKARELVLHSQGLERTRLLALEYADLAIKSASQLPPSLSRDALIQLSQKVTERKK</sequence>
<protein>
    <submittedName>
        <fullName evidence="1">Coq1 putative hexaprenyl diphosphate synthase, variant 2</fullName>
        <ecNumber evidence="1">2.5.1.75</ecNumber>
    </submittedName>
</protein>